<accession>A0A377KCJ9</accession>
<reference evidence="1 2" key="1">
    <citation type="submission" date="2018-06" db="EMBL/GenBank/DDBJ databases">
        <authorList>
            <consortium name="Pathogen Informatics"/>
            <person name="Doyle S."/>
        </authorList>
    </citation>
    <scope>NUCLEOTIDE SEQUENCE [LARGE SCALE GENOMIC DNA]</scope>
    <source>
        <strain evidence="1 2">NCTC9075</strain>
    </source>
</reference>
<gene>
    <name evidence="1" type="ORF">NCTC9075_04909</name>
</gene>
<dbReference type="EMBL" id="UGEM01000004">
    <property type="protein sequence ID" value="STP21455.1"/>
    <property type="molecule type" value="Genomic_DNA"/>
</dbReference>
<organism evidence="1 2">
    <name type="scientific">Escherichia coli</name>
    <dbReference type="NCBI Taxonomy" id="562"/>
    <lineage>
        <taxon>Bacteria</taxon>
        <taxon>Pseudomonadati</taxon>
        <taxon>Pseudomonadota</taxon>
        <taxon>Gammaproteobacteria</taxon>
        <taxon>Enterobacterales</taxon>
        <taxon>Enterobacteriaceae</taxon>
        <taxon>Escherichia</taxon>
    </lineage>
</organism>
<proteinExistence type="predicted"/>
<dbReference type="AlphaFoldDB" id="A0A377KCJ9"/>
<protein>
    <submittedName>
        <fullName evidence="1">Uncharacterized protein</fullName>
    </submittedName>
</protein>
<sequence>MVTQIFSETVSHGGGATCQQQFHAHWATDDIRCANHHGVKAEGINVVTLKQRDDTARGTGTQTWRALAQTTDVVRMETVHVFVRMNTFPAL</sequence>
<name>A0A377KCJ9_ECOLX</name>
<dbReference type="Proteomes" id="UP000254181">
    <property type="component" value="Unassembled WGS sequence"/>
</dbReference>
<evidence type="ECO:0000313" key="1">
    <source>
        <dbReference type="EMBL" id="STP21455.1"/>
    </source>
</evidence>
<evidence type="ECO:0000313" key="2">
    <source>
        <dbReference type="Proteomes" id="UP000254181"/>
    </source>
</evidence>